<protein>
    <submittedName>
        <fullName evidence="1">DivIVA domain-containing protein</fullName>
    </submittedName>
</protein>
<dbReference type="Proteomes" id="UP001304125">
    <property type="component" value="Chromosome"/>
</dbReference>
<dbReference type="InterPro" id="IPR019933">
    <property type="entry name" value="DivIVA_domain"/>
</dbReference>
<evidence type="ECO:0000313" key="2">
    <source>
        <dbReference type="Proteomes" id="UP001304125"/>
    </source>
</evidence>
<sequence>MTDLFPRAGRLKIGYRRAQVEEFFTAAREAYEDTEGDTMVALDIRRASFDLKRGGYATQSVDAALDRIEQAFATRQRDSFVRTRGQEAWLADLAERAQVLYPRLRRPRGERFARPAGLSAGYDAGAVDDVLDRLTSFFDRGEPMNAEDLRSLTFSRKPRWAAYDERVVDAYLARAVDILLGVA</sequence>
<organism evidence="1 2">
    <name type="scientific">Demequina capsici</name>
    <dbReference type="NCBI Taxonomy" id="3075620"/>
    <lineage>
        <taxon>Bacteria</taxon>
        <taxon>Bacillati</taxon>
        <taxon>Actinomycetota</taxon>
        <taxon>Actinomycetes</taxon>
        <taxon>Micrococcales</taxon>
        <taxon>Demequinaceae</taxon>
        <taxon>Demequina</taxon>
    </lineage>
</organism>
<dbReference type="NCBIfam" id="TIGR03543">
    <property type="entry name" value="divI1A_rptt_fam"/>
    <property type="match status" value="1"/>
</dbReference>
<evidence type="ECO:0000313" key="1">
    <source>
        <dbReference type="EMBL" id="WNM23415.1"/>
    </source>
</evidence>
<dbReference type="AlphaFoldDB" id="A0AA96J6I1"/>
<reference evidence="1 2" key="1">
    <citation type="submission" date="2023-09" db="EMBL/GenBank/DDBJ databases">
        <title>Demequina sp. a novel bacteria isolated from Capsicum annuum.</title>
        <authorList>
            <person name="Humaira Z."/>
            <person name="Lee J."/>
            <person name="Cho D."/>
        </authorList>
    </citation>
    <scope>NUCLEOTIDE SEQUENCE [LARGE SCALE GENOMIC DNA]</scope>
    <source>
        <strain evidence="1 2">OYTSA14</strain>
    </source>
</reference>
<gene>
    <name evidence="1" type="ORF">RN606_08545</name>
</gene>
<dbReference type="RefSeq" id="WP_313496307.1">
    <property type="nucleotide sequence ID" value="NZ_CP134879.1"/>
</dbReference>
<accession>A0AA96J6I1</accession>
<dbReference type="NCBIfam" id="TIGR03544">
    <property type="entry name" value="DivI1A_domain"/>
    <property type="match status" value="1"/>
</dbReference>
<name>A0AA96J6I1_9MICO</name>
<dbReference type="Gene3D" id="6.10.250.660">
    <property type="match status" value="1"/>
</dbReference>
<proteinExistence type="predicted"/>
<dbReference type="EMBL" id="CP134879">
    <property type="protein sequence ID" value="WNM23415.1"/>
    <property type="molecule type" value="Genomic_DNA"/>
</dbReference>
<dbReference type="InterPro" id="IPR019932">
    <property type="entry name" value="CHP03543"/>
</dbReference>
<keyword evidence="2" id="KW-1185">Reference proteome</keyword>